<dbReference type="InterPro" id="IPR036869">
    <property type="entry name" value="J_dom_sf"/>
</dbReference>
<dbReference type="SMART" id="SM00271">
    <property type="entry name" value="DnaJ"/>
    <property type="match status" value="1"/>
</dbReference>
<dbReference type="InterPro" id="IPR008971">
    <property type="entry name" value="HSP40/DnaJ_pept-bd"/>
</dbReference>
<evidence type="ECO:0000256" key="1">
    <source>
        <dbReference type="SAM" id="SignalP"/>
    </source>
</evidence>
<dbReference type="EMBL" id="HBGA01143609">
    <property type="protein sequence ID" value="CAD9041343.1"/>
    <property type="molecule type" value="Transcribed_RNA"/>
</dbReference>
<dbReference type="PRINTS" id="PR00625">
    <property type="entry name" value="JDOMAIN"/>
</dbReference>
<dbReference type="GO" id="GO:0030544">
    <property type="term" value="F:Hsp70 protein binding"/>
    <property type="evidence" value="ECO:0007669"/>
    <property type="project" value="InterPro"/>
</dbReference>
<feature type="domain" description="J" evidence="2">
    <location>
        <begin position="22"/>
        <end position="86"/>
    </location>
</feature>
<dbReference type="SUPFAM" id="SSF46565">
    <property type="entry name" value="Chaperone J-domain"/>
    <property type="match status" value="1"/>
</dbReference>
<dbReference type="GO" id="GO:0006457">
    <property type="term" value="P:protein folding"/>
    <property type="evidence" value="ECO:0007669"/>
    <property type="project" value="InterPro"/>
</dbReference>
<dbReference type="PANTHER" id="PTHR43888">
    <property type="entry name" value="DNAJ-LIKE-2, ISOFORM A-RELATED"/>
    <property type="match status" value="1"/>
</dbReference>
<dbReference type="SUPFAM" id="SSF49493">
    <property type="entry name" value="HSP40/DnaJ peptide-binding domain"/>
    <property type="match status" value="2"/>
</dbReference>
<dbReference type="Pfam" id="PF01556">
    <property type="entry name" value="DnaJ_C"/>
    <property type="match status" value="1"/>
</dbReference>
<dbReference type="AlphaFoldDB" id="A0A7S1JEM2"/>
<evidence type="ECO:0000259" key="2">
    <source>
        <dbReference type="PROSITE" id="PS50076"/>
    </source>
</evidence>
<dbReference type="InterPro" id="IPR002939">
    <property type="entry name" value="DnaJ_C"/>
</dbReference>
<keyword evidence="1" id="KW-0732">Signal</keyword>
<organism evidence="3">
    <name type="scientific">Eutreptiella gymnastica</name>
    <dbReference type="NCBI Taxonomy" id="73025"/>
    <lineage>
        <taxon>Eukaryota</taxon>
        <taxon>Discoba</taxon>
        <taxon>Euglenozoa</taxon>
        <taxon>Euglenida</taxon>
        <taxon>Spirocuta</taxon>
        <taxon>Euglenophyceae</taxon>
        <taxon>Eutreptiales</taxon>
        <taxon>Eutreptiaceae</taxon>
        <taxon>Eutreptiella</taxon>
    </lineage>
</organism>
<dbReference type="CDD" id="cd06257">
    <property type="entry name" value="DnaJ"/>
    <property type="match status" value="1"/>
</dbReference>
<sequence>MPHYMVLILLLLLCGAVPGLSDLYGDLGLKEEATDSEIKKAYRKLSRQLHPDHNPSPDAKEEYAKIQKAYGVLSDRKKKKVYDMMGEEALKDLESGKGQRQQQHMGFFGNLFGGGGQDDTRGEDKHLSLKVSLADIYNGNEHTLNIKKNKLRSKQVVKDCATCKAQPPKMQRVQLAPGFVVQQQVPPDCDHKCSAGSRQVITGFSQLLEVQIEQGIPEGHEIKFDMEGDESPDRLPGDVIFKVKSAPHPFLTRVKDNLEMDMRITLLQALVGFKKSFVHLDGREVEVERKVVTQPLTKMTLRGEGMPKHNVPSEKGNLIVTFHIDFPKHITTEQAEKIKLLLPN</sequence>
<dbReference type="GO" id="GO:0051082">
    <property type="term" value="F:unfolded protein binding"/>
    <property type="evidence" value="ECO:0007669"/>
    <property type="project" value="InterPro"/>
</dbReference>
<reference evidence="3" key="1">
    <citation type="submission" date="2021-01" db="EMBL/GenBank/DDBJ databases">
        <authorList>
            <person name="Corre E."/>
            <person name="Pelletier E."/>
            <person name="Niang G."/>
            <person name="Scheremetjew M."/>
            <person name="Finn R."/>
            <person name="Kale V."/>
            <person name="Holt S."/>
            <person name="Cochrane G."/>
            <person name="Meng A."/>
            <person name="Brown T."/>
            <person name="Cohen L."/>
        </authorList>
    </citation>
    <scope>NUCLEOTIDE SEQUENCE</scope>
    <source>
        <strain evidence="3">NIES-381</strain>
    </source>
</reference>
<dbReference type="Gene3D" id="1.10.287.110">
    <property type="entry name" value="DnaJ domain"/>
    <property type="match status" value="1"/>
</dbReference>
<dbReference type="CDD" id="cd10747">
    <property type="entry name" value="DnaJ_C"/>
    <property type="match status" value="1"/>
</dbReference>
<dbReference type="PROSITE" id="PS50076">
    <property type="entry name" value="DNAJ_2"/>
    <property type="match status" value="1"/>
</dbReference>
<dbReference type="Pfam" id="PF00226">
    <property type="entry name" value="DnaJ"/>
    <property type="match status" value="1"/>
</dbReference>
<dbReference type="InterPro" id="IPR001623">
    <property type="entry name" value="DnaJ_domain"/>
</dbReference>
<accession>A0A7S1JEM2</accession>
<feature type="signal peptide" evidence="1">
    <location>
        <begin position="1"/>
        <end position="21"/>
    </location>
</feature>
<protein>
    <recommendedName>
        <fullName evidence="2">J domain-containing protein</fullName>
    </recommendedName>
</protein>
<name>A0A7S1JEM2_9EUGL</name>
<evidence type="ECO:0000313" key="3">
    <source>
        <dbReference type="EMBL" id="CAD9041343.1"/>
    </source>
</evidence>
<dbReference type="FunFam" id="2.60.260.20:FF:000013">
    <property type="entry name" value="DnaJ subfamily B member 11"/>
    <property type="match status" value="1"/>
</dbReference>
<dbReference type="InterPro" id="IPR044713">
    <property type="entry name" value="DNJA1/2-like"/>
</dbReference>
<dbReference type="Gene3D" id="2.60.260.20">
    <property type="entry name" value="Urease metallochaperone UreE, N-terminal domain"/>
    <property type="match status" value="2"/>
</dbReference>
<gene>
    <name evidence="3" type="ORF">EGYM00392_LOCUS52518</name>
</gene>
<feature type="chain" id="PRO_5030575691" description="J domain-containing protein" evidence="1">
    <location>
        <begin position="22"/>
        <end position="344"/>
    </location>
</feature>
<proteinExistence type="predicted"/>